<dbReference type="SUPFAM" id="SSF51905">
    <property type="entry name" value="FAD/NAD(P)-binding domain"/>
    <property type="match status" value="1"/>
</dbReference>
<dbReference type="InterPro" id="IPR041040">
    <property type="entry name" value="3HCDH_RFF"/>
</dbReference>
<sequence length="510" mass="54301">MENALPKGSIVAVVGSGAMGSGIAQVAAAAGYPVRLYDSRPQAVAKAIADIGKAYARLVEKDRMSSAEANLARERLCAAGSLEELADAAIVVEAIVENLDVKRKLFADLEAVVGERCILATNTSSISITSIAAPLRRPERLVGMHFFNPVPLMALVEVISGLATSREVAGIVYATAQAWGKDPVHAKSTPGFIVNRVARPYYAEALRLLLERAADPATLDAIMRDCGGFRMGPFELMDLIGHDVNFSVTQSVFNAYFSDPRFTPSVLQQELVNAGFLGRKSGRGFYRYGDDAAKPEPQLEPHRPAPAQVSFGPGAEDAMSDAIAQRLRAAGVQVIADAERSEARFHLQNTAIHLTDGRTATERASESEVRDTVLYDLLLDPAGATRIALARADQCSDAAYNGAVGLFQAAGFAVTRIDDVPGMAVMRTVAMLANEAADAVNQGVCSAAAVDTAMRKGVNYPRGPLAWADSVGIEQIVIVLSNLAASYGEDRYRVSPLLRRKLSAGARFHA</sequence>
<dbReference type="InterPro" id="IPR008927">
    <property type="entry name" value="6-PGluconate_DH-like_C_sf"/>
</dbReference>
<feature type="domain" description="3-hydroxyacyl-CoA dehydrogenase C-terminal" evidence="2">
    <location>
        <begin position="422"/>
        <end position="505"/>
    </location>
</feature>
<organism evidence="5 6">
    <name type="scientific">Massilia agilis</name>
    <dbReference type="NCBI Taxonomy" id="1811226"/>
    <lineage>
        <taxon>Bacteria</taxon>
        <taxon>Pseudomonadati</taxon>
        <taxon>Pseudomonadota</taxon>
        <taxon>Betaproteobacteria</taxon>
        <taxon>Burkholderiales</taxon>
        <taxon>Oxalobacteraceae</taxon>
        <taxon>Telluria group</taxon>
        <taxon>Massilia</taxon>
    </lineage>
</organism>
<feature type="domain" description="3-hydroxyacyl-CoA dehydrogenase NAD binding" evidence="3">
    <location>
        <begin position="11"/>
        <end position="188"/>
    </location>
</feature>
<evidence type="ECO:0000259" key="3">
    <source>
        <dbReference type="Pfam" id="PF02737"/>
    </source>
</evidence>
<dbReference type="SUPFAM" id="SSF48179">
    <property type="entry name" value="6-phosphogluconate dehydrogenase C-terminal domain-like"/>
    <property type="match status" value="2"/>
</dbReference>
<dbReference type="Proteomes" id="UP001206126">
    <property type="component" value="Unassembled WGS sequence"/>
</dbReference>
<dbReference type="PANTHER" id="PTHR48075:SF5">
    <property type="entry name" value="3-HYDROXYBUTYRYL-COA DEHYDROGENASE"/>
    <property type="match status" value="1"/>
</dbReference>
<dbReference type="Pfam" id="PF18321">
    <property type="entry name" value="3HCDH_RFF"/>
    <property type="match status" value="1"/>
</dbReference>
<evidence type="ECO:0000256" key="1">
    <source>
        <dbReference type="ARBA" id="ARBA00023002"/>
    </source>
</evidence>
<proteinExistence type="predicted"/>
<dbReference type="Gene3D" id="3.40.50.720">
    <property type="entry name" value="NAD(P)-binding Rossmann-like Domain"/>
    <property type="match status" value="1"/>
</dbReference>
<keyword evidence="6" id="KW-1185">Reference proteome</keyword>
<dbReference type="EMBL" id="JANUHB010000004">
    <property type="protein sequence ID" value="MCS0809723.1"/>
    <property type="molecule type" value="Genomic_DNA"/>
</dbReference>
<dbReference type="SUPFAM" id="SSF51735">
    <property type="entry name" value="NAD(P)-binding Rossmann-fold domains"/>
    <property type="match status" value="1"/>
</dbReference>
<feature type="domain" description="3-hydroxyacyl-CoA dehydrogenase C-terminal" evidence="2">
    <location>
        <begin position="191"/>
        <end position="288"/>
    </location>
</feature>
<dbReference type="Pfam" id="PF00725">
    <property type="entry name" value="3HCDH"/>
    <property type="match status" value="2"/>
</dbReference>
<evidence type="ECO:0000313" key="5">
    <source>
        <dbReference type="EMBL" id="MCS0809723.1"/>
    </source>
</evidence>
<dbReference type="PANTHER" id="PTHR48075">
    <property type="entry name" value="3-HYDROXYACYL-COA DEHYDROGENASE FAMILY PROTEIN"/>
    <property type="match status" value="1"/>
</dbReference>
<name>A0ABT2DF10_9BURK</name>
<gene>
    <name evidence="5" type="primary">paaC</name>
    <name evidence="5" type="ORF">NX774_17515</name>
</gene>
<keyword evidence="1" id="KW-0560">Oxidoreductase</keyword>
<dbReference type="InterPro" id="IPR036188">
    <property type="entry name" value="FAD/NAD-bd_sf"/>
</dbReference>
<evidence type="ECO:0000259" key="2">
    <source>
        <dbReference type="Pfam" id="PF00725"/>
    </source>
</evidence>
<dbReference type="InterPro" id="IPR036291">
    <property type="entry name" value="NAD(P)-bd_dom_sf"/>
</dbReference>
<dbReference type="InterPro" id="IPR011967">
    <property type="entry name" value="3-OHacyl-CoA_DH_PaaH"/>
</dbReference>
<dbReference type="InterPro" id="IPR006108">
    <property type="entry name" value="3HC_DH_C"/>
</dbReference>
<dbReference type="Gene3D" id="1.10.1040.50">
    <property type="match status" value="1"/>
</dbReference>
<dbReference type="InterPro" id="IPR013328">
    <property type="entry name" value="6PGD_dom2"/>
</dbReference>
<dbReference type="InterPro" id="IPR006176">
    <property type="entry name" value="3-OHacyl-CoA_DH_NAD-bd"/>
</dbReference>
<protein>
    <submittedName>
        <fullName evidence="5">3-hydroxyacyl-CoA dehydrogenase PaaC</fullName>
    </submittedName>
</protein>
<reference evidence="5 6" key="1">
    <citation type="submission" date="2022-08" db="EMBL/GenBank/DDBJ databases">
        <title>Reclassification of Massilia species as members of the genera Telluria, Duganella, Pseudoduganella, Mokoshia gen. nov. and Zemynaea gen. nov. using orthogonal and non-orthogonal genome-based approaches.</title>
        <authorList>
            <person name="Bowman J.P."/>
        </authorList>
    </citation>
    <scope>NUCLEOTIDE SEQUENCE [LARGE SCALE GENOMIC DNA]</scope>
    <source>
        <strain evidence="5 6">JCM 31605</strain>
    </source>
</reference>
<dbReference type="RefSeq" id="WP_258823548.1">
    <property type="nucleotide sequence ID" value="NZ_JANUHB010000004.1"/>
</dbReference>
<comment type="caution">
    <text evidence="5">The sequence shown here is derived from an EMBL/GenBank/DDBJ whole genome shotgun (WGS) entry which is preliminary data.</text>
</comment>
<accession>A0ABT2DF10</accession>
<evidence type="ECO:0000259" key="4">
    <source>
        <dbReference type="Pfam" id="PF18321"/>
    </source>
</evidence>
<evidence type="ECO:0000313" key="6">
    <source>
        <dbReference type="Proteomes" id="UP001206126"/>
    </source>
</evidence>
<feature type="domain" description="3-hydroxybutyryl-CoA dehydrogenase reduced Rossmann-fold" evidence="4">
    <location>
        <begin position="352"/>
        <end position="421"/>
    </location>
</feature>
<dbReference type="NCBIfam" id="NF006124">
    <property type="entry name" value="PRK08268.1"/>
    <property type="match status" value="1"/>
</dbReference>
<dbReference type="Gene3D" id="1.10.1040.10">
    <property type="entry name" value="N-(1-d-carboxylethyl)-l-norvaline Dehydrogenase, domain 2"/>
    <property type="match status" value="1"/>
</dbReference>
<dbReference type="Pfam" id="PF02737">
    <property type="entry name" value="3HCDH_N"/>
    <property type="match status" value="1"/>
</dbReference>
<dbReference type="NCBIfam" id="TIGR02279">
    <property type="entry name" value="PaaC-3OHAcCoADH"/>
    <property type="match status" value="1"/>
</dbReference>